<evidence type="ECO:0000313" key="4">
    <source>
        <dbReference type="Proteomes" id="UP001165060"/>
    </source>
</evidence>
<keyword evidence="4" id="KW-1185">Reference proteome</keyword>
<dbReference type="Proteomes" id="UP001165060">
    <property type="component" value="Unassembled WGS sequence"/>
</dbReference>
<feature type="region of interest" description="Disordered" evidence="2">
    <location>
        <begin position="1"/>
        <end position="36"/>
    </location>
</feature>
<evidence type="ECO:0000313" key="3">
    <source>
        <dbReference type="EMBL" id="GMI22322.1"/>
    </source>
</evidence>
<comment type="caution">
    <text evidence="3">The sequence shown here is derived from an EMBL/GenBank/DDBJ whole genome shotgun (WGS) entry which is preliminary data.</text>
</comment>
<proteinExistence type="predicted"/>
<dbReference type="EMBL" id="BRYB01003892">
    <property type="protein sequence ID" value="GMI22322.1"/>
    <property type="molecule type" value="Genomic_DNA"/>
</dbReference>
<organism evidence="3 4">
    <name type="scientific">Tetraparma gracilis</name>
    <dbReference type="NCBI Taxonomy" id="2962635"/>
    <lineage>
        <taxon>Eukaryota</taxon>
        <taxon>Sar</taxon>
        <taxon>Stramenopiles</taxon>
        <taxon>Ochrophyta</taxon>
        <taxon>Bolidophyceae</taxon>
        <taxon>Parmales</taxon>
        <taxon>Triparmaceae</taxon>
        <taxon>Tetraparma</taxon>
    </lineage>
</organism>
<protein>
    <submittedName>
        <fullName evidence="3">Uncharacterized protein</fullName>
    </submittedName>
</protein>
<accession>A0ABQ6MA01</accession>
<gene>
    <name evidence="3" type="ORF">TeGR_g11961</name>
</gene>
<feature type="coiled-coil region" evidence="1">
    <location>
        <begin position="222"/>
        <end position="320"/>
    </location>
</feature>
<keyword evidence="1" id="KW-0175">Coiled coil</keyword>
<name>A0ABQ6MA01_9STRA</name>
<evidence type="ECO:0000256" key="1">
    <source>
        <dbReference type="SAM" id="Coils"/>
    </source>
</evidence>
<feature type="region of interest" description="Disordered" evidence="2">
    <location>
        <begin position="372"/>
        <end position="395"/>
    </location>
</feature>
<reference evidence="3 4" key="1">
    <citation type="journal article" date="2023" name="Commun. Biol.">
        <title>Genome analysis of Parmales, the sister group of diatoms, reveals the evolutionary specialization of diatoms from phago-mixotrophs to photoautotrophs.</title>
        <authorList>
            <person name="Ban H."/>
            <person name="Sato S."/>
            <person name="Yoshikawa S."/>
            <person name="Yamada K."/>
            <person name="Nakamura Y."/>
            <person name="Ichinomiya M."/>
            <person name="Sato N."/>
            <person name="Blanc-Mathieu R."/>
            <person name="Endo H."/>
            <person name="Kuwata A."/>
            <person name="Ogata H."/>
        </authorList>
    </citation>
    <scope>NUCLEOTIDE SEQUENCE [LARGE SCALE GENOMIC DNA]</scope>
</reference>
<sequence length="616" mass="67818">MNDLMLPSIVSSNGSPPRKTKPESPEYSGPPGATSVNLESSTVLEQSSLFSTGTALFTNAPAPADVFTLQQRFDTTRRKLHQLSLAARKERDTNNKSAIADESRGLQLLSTMLYLALMMTKVDEIKVLLKESSPSTYVEYQLVFDSLRSPAFHLTRHAEGLKKVRKIYERKERYKNMFDESQEQLKEYASKVGKLQDLAVGTAQEFGEALRMMKEGSLSSGNKEVQAEMALLKTKLDRVEEANASLQSQLSGAMAEKSQAELDLARNEARLVQASKDLELAKMLSTVEEKHASAAMDNARVAAERRADDAEHRCRDIEARSQLRISELEAKLSNASVTNAEESGSLAQRLADKDKEIGELGWELQKARQLLDTKEEGGQSANDAAVSEAQEQLRETEGVLNHAQKRIIILETSLEKEAERREKLEVKITAMKKEIAELGGGDSATLESGAGSAGGAFKPESEYSAEDAATRDKSARVLQGLYRKKASYKKWFNMKLELTSKAGVMMALSGTPQGMTGFYLNPSSNMVYYWVVHEDTGAWIQMGGEITFDEYKKTEAALRRKKEKAAVDDESLVAYGGTDDGRAGYYMSSNKGRLGYYEPGAHGVLTLAEAPAAPPE</sequence>
<evidence type="ECO:0000256" key="2">
    <source>
        <dbReference type="SAM" id="MobiDB-lite"/>
    </source>
</evidence>
<feature type="coiled-coil region" evidence="1">
    <location>
        <begin position="164"/>
        <end position="198"/>
    </location>
</feature>